<comment type="caution">
    <text evidence="4">The sequence shown here is derived from an EMBL/GenBank/DDBJ whole genome shotgun (WGS) entry which is preliminary data.</text>
</comment>
<accession>A0AAV0QWL9</accession>
<dbReference type="InterPro" id="IPR011990">
    <property type="entry name" value="TPR-like_helical_dom_sf"/>
</dbReference>
<protein>
    <recommendedName>
        <fullName evidence="6">Pentatricopeptide repeat-containing protein</fullName>
    </recommendedName>
</protein>
<dbReference type="Proteomes" id="UP001154282">
    <property type="component" value="Unassembled WGS sequence"/>
</dbReference>
<evidence type="ECO:0000313" key="5">
    <source>
        <dbReference type="Proteomes" id="UP001154282"/>
    </source>
</evidence>
<comment type="similarity">
    <text evidence="1">Belongs to the PPR family. P subfamily.</text>
</comment>
<dbReference type="PROSITE" id="PS51375">
    <property type="entry name" value="PPR"/>
    <property type="match status" value="4"/>
</dbReference>
<evidence type="ECO:0000256" key="2">
    <source>
        <dbReference type="ARBA" id="ARBA00022737"/>
    </source>
</evidence>
<dbReference type="EMBL" id="CAMGYJ010000010">
    <property type="protein sequence ID" value="CAI0548754.1"/>
    <property type="molecule type" value="Genomic_DNA"/>
</dbReference>
<keyword evidence="5" id="KW-1185">Reference proteome</keyword>
<evidence type="ECO:0000256" key="1">
    <source>
        <dbReference type="ARBA" id="ARBA00007626"/>
    </source>
</evidence>
<feature type="repeat" description="PPR" evidence="3">
    <location>
        <begin position="296"/>
        <end position="330"/>
    </location>
</feature>
<sequence>MRKNMLTILAQPLFLYRIPVLPIKKQNSVTSIPVGTPWIMPLFACITEVLSNYKQVSTQISPEDEEFRDENWYQILNAIENAPMSAREICSSQISNLCESGNLSAAARLLQFLRERNIFTAPNLYNTLMEVAGRRNDVEILCQVFKDLILYCKSLPSTSYLTLARAFSRINEPLCLLQLTTEISELKYPSNTVVLNRLISAFAECGQSDKALMIFYKIKSLKCEPDLVTYNTIMDMLGRAGQTDEMLNKFASLKDAGIIPDFVSFNTILNHLRRKGRLDLCLVYLKDMSAIGIQPDLLTYTALISSFGQSGNIEEAFRLFNEMKTRQIRPSVYVYRSLVNCLKKMGKLELAMTILGEMNASTGNLAGPKEFKWKGR</sequence>
<dbReference type="InterPro" id="IPR002885">
    <property type="entry name" value="PPR_rpt"/>
</dbReference>
<evidence type="ECO:0008006" key="6">
    <source>
        <dbReference type="Google" id="ProtNLM"/>
    </source>
</evidence>
<dbReference type="Gene3D" id="1.25.40.10">
    <property type="entry name" value="Tetratricopeptide repeat domain"/>
    <property type="match status" value="2"/>
</dbReference>
<reference evidence="4" key="1">
    <citation type="submission" date="2022-08" db="EMBL/GenBank/DDBJ databases">
        <authorList>
            <person name="Gutierrez-Valencia J."/>
        </authorList>
    </citation>
    <scope>NUCLEOTIDE SEQUENCE</scope>
</reference>
<feature type="repeat" description="PPR" evidence="3">
    <location>
        <begin position="261"/>
        <end position="295"/>
    </location>
</feature>
<dbReference type="Pfam" id="PF13041">
    <property type="entry name" value="PPR_2"/>
    <property type="match status" value="2"/>
</dbReference>
<evidence type="ECO:0000256" key="3">
    <source>
        <dbReference type="PROSITE-ProRule" id="PRU00708"/>
    </source>
</evidence>
<name>A0AAV0QWL9_9ROSI</name>
<evidence type="ECO:0000313" key="4">
    <source>
        <dbReference type="EMBL" id="CAI0548754.1"/>
    </source>
</evidence>
<dbReference type="PANTHER" id="PTHR47447:SF17">
    <property type="entry name" value="OS12G0638900 PROTEIN"/>
    <property type="match status" value="1"/>
</dbReference>
<dbReference type="NCBIfam" id="TIGR00756">
    <property type="entry name" value="PPR"/>
    <property type="match status" value="4"/>
</dbReference>
<dbReference type="Pfam" id="PF01535">
    <property type="entry name" value="PPR"/>
    <property type="match status" value="1"/>
</dbReference>
<feature type="repeat" description="PPR" evidence="3">
    <location>
        <begin position="191"/>
        <end position="225"/>
    </location>
</feature>
<dbReference type="PANTHER" id="PTHR47447">
    <property type="entry name" value="OS03G0856100 PROTEIN"/>
    <property type="match status" value="1"/>
</dbReference>
<keyword evidence="2" id="KW-0677">Repeat</keyword>
<gene>
    <name evidence="4" type="ORF">LITE_LOCUS44884</name>
</gene>
<organism evidence="4 5">
    <name type="scientific">Linum tenue</name>
    <dbReference type="NCBI Taxonomy" id="586396"/>
    <lineage>
        <taxon>Eukaryota</taxon>
        <taxon>Viridiplantae</taxon>
        <taxon>Streptophyta</taxon>
        <taxon>Embryophyta</taxon>
        <taxon>Tracheophyta</taxon>
        <taxon>Spermatophyta</taxon>
        <taxon>Magnoliopsida</taxon>
        <taxon>eudicotyledons</taxon>
        <taxon>Gunneridae</taxon>
        <taxon>Pentapetalae</taxon>
        <taxon>rosids</taxon>
        <taxon>fabids</taxon>
        <taxon>Malpighiales</taxon>
        <taxon>Linaceae</taxon>
        <taxon>Linum</taxon>
    </lineage>
</organism>
<proteinExistence type="inferred from homology"/>
<dbReference type="AlphaFoldDB" id="A0AAV0QWL9"/>
<feature type="repeat" description="PPR" evidence="3">
    <location>
        <begin position="226"/>
        <end position="260"/>
    </location>
</feature>